<gene>
    <name evidence="2" type="ORF">SCOCK_140016</name>
</gene>
<organism evidence="2 3">
    <name type="scientific">Actinacidiphila cocklensis</name>
    <dbReference type="NCBI Taxonomy" id="887465"/>
    <lineage>
        <taxon>Bacteria</taxon>
        <taxon>Bacillati</taxon>
        <taxon>Actinomycetota</taxon>
        <taxon>Actinomycetes</taxon>
        <taxon>Kitasatosporales</taxon>
        <taxon>Streptomycetaceae</taxon>
        <taxon>Actinacidiphila</taxon>
    </lineage>
</organism>
<keyword evidence="3" id="KW-1185">Reference proteome</keyword>
<feature type="region of interest" description="Disordered" evidence="1">
    <location>
        <begin position="54"/>
        <end position="78"/>
    </location>
</feature>
<proteinExistence type="predicted"/>
<dbReference type="RefSeq" id="WP_251485736.1">
    <property type="nucleotide sequence ID" value="NZ_CAJSLV010000042.1"/>
</dbReference>
<evidence type="ECO:0000256" key="1">
    <source>
        <dbReference type="SAM" id="MobiDB-lite"/>
    </source>
</evidence>
<feature type="region of interest" description="Disordered" evidence="1">
    <location>
        <begin position="199"/>
        <end position="246"/>
    </location>
</feature>
<comment type="caution">
    <text evidence="2">The sequence shown here is derived from an EMBL/GenBank/DDBJ whole genome shotgun (WGS) entry which is preliminary data.</text>
</comment>
<reference evidence="2" key="1">
    <citation type="submission" date="2021-05" db="EMBL/GenBank/DDBJ databases">
        <authorList>
            <person name="Arsene-Ploetze F."/>
        </authorList>
    </citation>
    <scope>NUCLEOTIDE SEQUENCE</scope>
    <source>
        <strain evidence="2">DSM 42138</strain>
    </source>
</reference>
<accession>A0A9W4DLG6</accession>
<dbReference type="Proteomes" id="UP001152519">
    <property type="component" value="Unassembled WGS sequence"/>
</dbReference>
<protein>
    <submittedName>
        <fullName evidence="2">Uncharacterized protein</fullName>
    </submittedName>
</protein>
<evidence type="ECO:0000313" key="2">
    <source>
        <dbReference type="EMBL" id="CAG6391818.1"/>
    </source>
</evidence>
<feature type="compositionally biased region" description="Basic and acidic residues" evidence="1">
    <location>
        <begin position="54"/>
        <end position="63"/>
    </location>
</feature>
<sequence>MNLVSGLAVAVVAAAVYVGWRLFHYPGGWDFAFGTAHASARADLDRARRQADTLKRESDKELNAAHGHLKRAQHQQREQARAIERRIAGLLRPGRGSMISQLGDVSLHEHSVLVDDKEIPLADLVVRLDHAQHQHFLYLTPADGNVCLHRYPRSDHEEDIVRRFAIRLENAIADENAYRIRATAQAEVAEKELAEVRADTTAQDTARAHISEVEERQRHDTRHHDAHQNLEAARDRWQELTGKRPR</sequence>
<evidence type="ECO:0000313" key="3">
    <source>
        <dbReference type="Proteomes" id="UP001152519"/>
    </source>
</evidence>
<dbReference type="AlphaFoldDB" id="A0A9W4DLG6"/>
<name>A0A9W4DLG6_9ACTN</name>
<feature type="compositionally biased region" description="Basic and acidic residues" evidence="1">
    <location>
        <begin position="206"/>
        <end position="246"/>
    </location>
</feature>
<dbReference type="EMBL" id="CAJSLV010000042">
    <property type="protein sequence ID" value="CAG6391818.1"/>
    <property type="molecule type" value="Genomic_DNA"/>
</dbReference>